<keyword evidence="1" id="KW-0732">Signal</keyword>
<accession>A0ABM8W4R9</accession>
<keyword evidence="3" id="KW-1185">Reference proteome</keyword>
<organism evidence="2 3">
    <name type="scientific">Gigaspora margarita</name>
    <dbReference type="NCBI Taxonomy" id="4874"/>
    <lineage>
        <taxon>Eukaryota</taxon>
        <taxon>Fungi</taxon>
        <taxon>Fungi incertae sedis</taxon>
        <taxon>Mucoromycota</taxon>
        <taxon>Glomeromycotina</taxon>
        <taxon>Glomeromycetes</taxon>
        <taxon>Diversisporales</taxon>
        <taxon>Gigasporaceae</taxon>
        <taxon>Gigaspora</taxon>
    </lineage>
</organism>
<dbReference type="EMBL" id="CAJVQB010001187">
    <property type="protein sequence ID" value="CAG8524744.1"/>
    <property type="molecule type" value="Genomic_DNA"/>
</dbReference>
<gene>
    <name evidence="2" type="ORF">GMARGA_LOCUS3331</name>
</gene>
<reference evidence="2 3" key="1">
    <citation type="submission" date="2021-06" db="EMBL/GenBank/DDBJ databases">
        <authorList>
            <person name="Kallberg Y."/>
            <person name="Tangrot J."/>
            <person name="Rosling A."/>
        </authorList>
    </citation>
    <scope>NUCLEOTIDE SEQUENCE [LARGE SCALE GENOMIC DNA]</scope>
    <source>
        <strain evidence="2 3">120-4 pot B 10/14</strain>
    </source>
</reference>
<dbReference type="Proteomes" id="UP000789901">
    <property type="component" value="Unassembled WGS sequence"/>
</dbReference>
<proteinExistence type="predicted"/>
<evidence type="ECO:0000313" key="2">
    <source>
        <dbReference type="EMBL" id="CAG8524744.1"/>
    </source>
</evidence>
<sequence>MLLEANILLLLYKLKQTAFTMTTLWGEVSNWKVSGVFNLQIAESIKTGTDIFDMLKKYRDLWWCQGNLHPKAEWEKAKLPYVLAENVTIDKYEERTDRFNVHGLWEWNAKLEKNDIILGDVTVHELPTPAHEVCIGKISYLIMKQCDPVMDTDARICNFQAAQPDSSFRPKKSAVDLPNGSDGLTTAWPNIVIEVALSESVSHAKDKARNYWLHCNRVHDVIIVKLYCDDSKTPVPRRMKAWHYRVSGTSVQQKLKPKNKFEFGTHDANEGLLNYEKGTRVIKIPLDCLYHDVKPPIQVPRSILPDPIILDFFYVREEILFSFT</sequence>
<evidence type="ECO:0000313" key="3">
    <source>
        <dbReference type="Proteomes" id="UP000789901"/>
    </source>
</evidence>
<protein>
    <submittedName>
        <fullName evidence="2">34357_t:CDS:1</fullName>
    </submittedName>
</protein>
<name>A0ABM8W4R9_GIGMA</name>
<feature type="signal peptide" evidence="1">
    <location>
        <begin position="1"/>
        <end position="17"/>
    </location>
</feature>
<feature type="chain" id="PRO_5045704565" evidence="1">
    <location>
        <begin position="18"/>
        <end position="324"/>
    </location>
</feature>
<evidence type="ECO:0000256" key="1">
    <source>
        <dbReference type="SAM" id="SignalP"/>
    </source>
</evidence>
<comment type="caution">
    <text evidence="2">The sequence shown here is derived from an EMBL/GenBank/DDBJ whole genome shotgun (WGS) entry which is preliminary data.</text>
</comment>